<accession>A0A385YXX5</accession>
<keyword evidence="3" id="KW-0378">Hydrolase</keyword>
<dbReference type="KEGG" id="paek:D3873_11675"/>
<keyword evidence="1" id="KW-1133">Transmembrane helix</keyword>
<feature type="transmembrane region" description="Helical" evidence="1">
    <location>
        <begin position="211"/>
        <end position="229"/>
    </location>
</feature>
<feature type="transmembrane region" description="Helical" evidence="1">
    <location>
        <begin position="76"/>
        <end position="92"/>
    </location>
</feature>
<keyword evidence="3" id="KW-0482">Metalloprotease</keyword>
<keyword evidence="1" id="KW-0472">Membrane</keyword>
<dbReference type="InterPro" id="IPR052710">
    <property type="entry name" value="CAAX_protease"/>
</dbReference>
<feature type="domain" description="CAAX prenyl protease 2/Lysostaphin resistance protein A-like" evidence="2">
    <location>
        <begin position="104"/>
        <end position="201"/>
    </location>
</feature>
<keyword evidence="3" id="KW-0645">Protease</keyword>
<feature type="transmembrane region" description="Helical" evidence="1">
    <location>
        <begin position="135"/>
        <end position="153"/>
    </location>
</feature>
<dbReference type="Proteomes" id="UP000265725">
    <property type="component" value="Chromosome"/>
</dbReference>
<dbReference type="GO" id="GO:0008237">
    <property type="term" value="F:metallopeptidase activity"/>
    <property type="evidence" value="ECO:0007669"/>
    <property type="project" value="UniProtKB-KW"/>
</dbReference>
<feature type="transmembrane region" description="Helical" evidence="1">
    <location>
        <begin position="165"/>
        <end position="183"/>
    </location>
</feature>
<protein>
    <submittedName>
        <fullName evidence="3">CPBP family intramembrane metalloprotease</fullName>
    </submittedName>
</protein>
<feature type="transmembrane region" description="Helical" evidence="1">
    <location>
        <begin position="104"/>
        <end position="123"/>
    </location>
</feature>
<gene>
    <name evidence="3" type="ORF">D3873_11675</name>
</gene>
<sequence length="247" mass="27789">MKKSPKMWWKIVGLELLIIFFFSVNGAYASITNQTNAFLMYLGLVPFAIGIAIYLWRSKGNPYFKDIGRSFKQDRLFLWAPLILLLGILVIGNGGIRETSFSEVLLVFVTQLLIVAFIEEIVFRGFMIHILLSKGFKLAVLVSSIFFALTHSLQLLGGQSLEETIFQIAYAFLIGMVLALLVIQTKSILFAIIFHGLNNFLLIISENNGPSIYNYAIIVGLIVYATVLWRKAERKAQHFVSPVSTNT</sequence>
<dbReference type="EMBL" id="CP032418">
    <property type="protein sequence ID" value="AYC30458.1"/>
    <property type="molecule type" value="Genomic_DNA"/>
</dbReference>
<evidence type="ECO:0000313" key="4">
    <source>
        <dbReference type="Proteomes" id="UP000265725"/>
    </source>
</evidence>
<dbReference type="GO" id="GO:0004175">
    <property type="term" value="F:endopeptidase activity"/>
    <property type="evidence" value="ECO:0007669"/>
    <property type="project" value="UniProtKB-ARBA"/>
</dbReference>
<evidence type="ECO:0000256" key="1">
    <source>
        <dbReference type="SAM" id="Phobius"/>
    </source>
</evidence>
<organism evidence="3 4">
    <name type="scientific">Paenisporosarcina cavernae</name>
    <dbReference type="NCBI Taxonomy" id="2320858"/>
    <lineage>
        <taxon>Bacteria</taxon>
        <taxon>Bacillati</taxon>
        <taxon>Bacillota</taxon>
        <taxon>Bacilli</taxon>
        <taxon>Bacillales</taxon>
        <taxon>Caryophanaceae</taxon>
        <taxon>Paenisporosarcina</taxon>
    </lineage>
</organism>
<dbReference type="PANTHER" id="PTHR36435:SF1">
    <property type="entry name" value="CAAX AMINO TERMINAL PROTEASE FAMILY PROTEIN"/>
    <property type="match status" value="1"/>
</dbReference>
<dbReference type="OrthoDB" id="371054at2"/>
<dbReference type="InterPro" id="IPR003675">
    <property type="entry name" value="Rce1/LyrA-like_dom"/>
</dbReference>
<dbReference type="AlphaFoldDB" id="A0A385YXX5"/>
<dbReference type="GO" id="GO:0080120">
    <property type="term" value="P:CAAX-box protein maturation"/>
    <property type="evidence" value="ECO:0007669"/>
    <property type="project" value="UniProtKB-ARBA"/>
</dbReference>
<dbReference type="Pfam" id="PF02517">
    <property type="entry name" value="Rce1-like"/>
    <property type="match status" value="1"/>
</dbReference>
<evidence type="ECO:0000259" key="2">
    <source>
        <dbReference type="Pfam" id="PF02517"/>
    </source>
</evidence>
<reference evidence="4" key="1">
    <citation type="submission" date="2018-09" db="EMBL/GenBank/DDBJ databases">
        <authorList>
            <person name="Zhu H."/>
        </authorList>
    </citation>
    <scope>NUCLEOTIDE SEQUENCE [LARGE SCALE GENOMIC DNA]</scope>
    <source>
        <strain evidence="4">K2R23-3</strain>
    </source>
</reference>
<dbReference type="GO" id="GO:0006508">
    <property type="term" value="P:proteolysis"/>
    <property type="evidence" value="ECO:0007669"/>
    <property type="project" value="UniProtKB-KW"/>
</dbReference>
<dbReference type="PANTHER" id="PTHR36435">
    <property type="entry name" value="SLR1288 PROTEIN"/>
    <property type="match status" value="1"/>
</dbReference>
<evidence type="ECO:0000313" key="3">
    <source>
        <dbReference type="EMBL" id="AYC30458.1"/>
    </source>
</evidence>
<feature type="transmembrane region" description="Helical" evidence="1">
    <location>
        <begin position="188"/>
        <end position="205"/>
    </location>
</feature>
<feature type="transmembrane region" description="Helical" evidence="1">
    <location>
        <begin position="39"/>
        <end position="56"/>
    </location>
</feature>
<dbReference type="RefSeq" id="WP_119884175.1">
    <property type="nucleotide sequence ID" value="NZ_CP032418.1"/>
</dbReference>
<name>A0A385YXX5_9BACL</name>
<keyword evidence="4" id="KW-1185">Reference proteome</keyword>
<keyword evidence="1" id="KW-0812">Transmembrane</keyword>
<proteinExistence type="predicted"/>